<evidence type="ECO:0000313" key="3">
    <source>
        <dbReference type="Proteomes" id="UP000838748"/>
    </source>
</evidence>
<evidence type="ECO:0000313" key="2">
    <source>
        <dbReference type="EMBL" id="CAH0539715.1"/>
    </source>
</evidence>
<dbReference type="InterPro" id="IPR007048">
    <property type="entry name" value="IraD/Gp25-like"/>
</dbReference>
<feature type="domain" description="IraD/Gp25-like" evidence="1">
    <location>
        <begin position="21"/>
        <end position="113"/>
    </location>
</feature>
<dbReference type="Proteomes" id="UP000838748">
    <property type="component" value="Unassembled WGS sequence"/>
</dbReference>
<keyword evidence="3" id="KW-1185">Reference proteome</keyword>
<organism evidence="2 3">
    <name type="scientific">Vibrio marisflavi CECT 7928</name>
    <dbReference type="NCBI Taxonomy" id="634439"/>
    <lineage>
        <taxon>Bacteria</taxon>
        <taxon>Pseudomonadati</taxon>
        <taxon>Pseudomonadota</taxon>
        <taxon>Gammaproteobacteria</taxon>
        <taxon>Vibrionales</taxon>
        <taxon>Vibrionaceae</taxon>
        <taxon>Vibrio</taxon>
    </lineage>
</organism>
<reference evidence="2" key="1">
    <citation type="submission" date="2021-11" db="EMBL/GenBank/DDBJ databases">
        <authorList>
            <person name="Rodrigo-Torres L."/>
            <person name="Arahal R. D."/>
            <person name="Lucena T."/>
        </authorList>
    </citation>
    <scope>NUCLEOTIDE SEQUENCE</scope>
    <source>
        <strain evidence="2">CECT 7928</strain>
    </source>
</reference>
<gene>
    <name evidence="2" type="ORF">VMF7928_02392</name>
</gene>
<evidence type="ECO:0000259" key="1">
    <source>
        <dbReference type="Pfam" id="PF04965"/>
    </source>
</evidence>
<dbReference type="Pfam" id="PF04965">
    <property type="entry name" value="GPW_gp25"/>
    <property type="match status" value="1"/>
</dbReference>
<protein>
    <recommendedName>
        <fullName evidence="1">IraD/Gp25-like domain-containing protein</fullName>
    </recommendedName>
</protein>
<dbReference type="RefSeq" id="WP_237361738.1">
    <property type="nucleotide sequence ID" value="NZ_CAKLDM010000002.1"/>
</dbReference>
<name>A0ABN8E4S5_9VIBR</name>
<accession>A0ABN8E4S5</accession>
<sequence length="141" mass="16028">MSFYNTFLSEAKSSQDSRIIDDIRYNLTKLFESEASLIEFDNRLIEISRSNYRFGIEDSQILSSSLEPTQLAVRISNLVSTFEPRLNNVTVELTDRKPGENAIAFNILATVITEFGENELVFESKIALNNLATTIEEDSYD</sequence>
<dbReference type="EMBL" id="CAKLDM010000002">
    <property type="protein sequence ID" value="CAH0539715.1"/>
    <property type="molecule type" value="Genomic_DNA"/>
</dbReference>
<comment type="caution">
    <text evidence="2">The sequence shown here is derived from an EMBL/GenBank/DDBJ whole genome shotgun (WGS) entry which is preliminary data.</text>
</comment>
<proteinExistence type="predicted"/>